<dbReference type="AlphaFoldDB" id="A0AAV0ISN4"/>
<comment type="caution">
    <text evidence="1">The sequence shown here is derived from an EMBL/GenBank/DDBJ whole genome shotgun (WGS) entry which is preliminary data.</text>
</comment>
<name>A0AAV0ISN4_9ROSI</name>
<keyword evidence="2" id="KW-1185">Reference proteome</keyword>
<organism evidence="1 2">
    <name type="scientific">Linum tenue</name>
    <dbReference type="NCBI Taxonomy" id="586396"/>
    <lineage>
        <taxon>Eukaryota</taxon>
        <taxon>Viridiplantae</taxon>
        <taxon>Streptophyta</taxon>
        <taxon>Embryophyta</taxon>
        <taxon>Tracheophyta</taxon>
        <taxon>Spermatophyta</taxon>
        <taxon>Magnoliopsida</taxon>
        <taxon>eudicotyledons</taxon>
        <taxon>Gunneridae</taxon>
        <taxon>Pentapetalae</taxon>
        <taxon>rosids</taxon>
        <taxon>fabids</taxon>
        <taxon>Malpighiales</taxon>
        <taxon>Linaceae</taxon>
        <taxon>Linum</taxon>
    </lineage>
</organism>
<sequence length="149" mass="16528">MEMHRMLLRRHDASILQHNLYSGAKLELQKFRPTSRLPEPPTHVSGVVKLHRRRGREIGGEDARLTLNVCLHQGIPPGKHERHIVDAGGQSGPVRALATRTVGIGTVDKPQPYREEQVVVNLGWYVHLGFEALHLGSECTGSVGVIEGR</sequence>
<dbReference type="Proteomes" id="UP001154282">
    <property type="component" value="Unassembled WGS sequence"/>
</dbReference>
<evidence type="ECO:0000313" key="2">
    <source>
        <dbReference type="Proteomes" id="UP001154282"/>
    </source>
</evidence>
<evidence type="ECO:0000313" key="1">
    <source>
        <dbReference type="EMBL" id="CAI0399728.1"/>
    </source>
</evidence>
<accession>A0AAV0ISN4</accession>
<protein>
    <submittedName>
        <fullName evidence="1">Uncharacterized protein</fullName>
    </submittedName>
</protein>
<proteinExistence type="predicted"/>
<reference evidence="1" key="1">
    <citation type="submission" date="2022-08" db="EMBL/GenBank/DDBJ databases">
        <authorList>
            <person name="Gutierrez-Valencia J."/>
        </authorList>
    </citation>
    <scope>NUCLEOTIDE SEQUENCE</scope>
</reference>
<gene>
    <name evidence="1" type="ORF">LITE_LOCUS10442</name>
</gene>
<dbReference type="EMBL" id="CAMGYJ010000004">
    <property type="protein sequence ID" value="CAI0399728.1"/>
    <property type="molecule type" value="Genomic_DNA"/>
</dbReference>